<proteinExistence type="predicted"/>
<gene>
    <name evidence="1" type="ORF">GALL_157740</name>
</gene>
<dbReference type="InterPro" id="IPR009003">
    <property type="entry name" value="Peptidase_S1_PA"/>
</dbReference>
<dbReference type="EMBL" id="MLJW01000077">
    <property type="protein sequence ID" value="OIR02155.1"/>
    <property type="molecule type" value="Genomic_DNA"/>
</dbReference>
<evidence type="ECO:0000313" key="1">
    <source>
        <dbReference type="EMBL" id="OIR02155.1"/>
    </source>
</evidence>
<protein>
    <recommendedName>
        <fullName evidence="2">Peptidase S1 domain-containing protein</fullName>
    </recommendedName>
</protein>
<reference evidence="1" key="1">
    <citation type="submission" date="2016-10" db="EMBL/GenBank/DDBJ databases">
        <title>Sequence of Gallionella enrichment culture.</title>
        <authorList>
            <person name="Poehlein A."/>
            <person name="Muehling M."/>
            <person name="Daniel R."/>
        </authorList>
    </citation>
    <scope>NUCLEOTIDE SEQUENCE</scope>
</reference>
<accession>A0A1J5S2C6</accession>
<name>A0A1J5S2C6_9ZZZZ</name>
<evidence type="ECO:0008006" key="2">
    <source>
        <dbReference type="Google" id="ProtNLM"/>
    </source>
</evidence>
<dbReference type="SUPFAM" id="SSF50494">
    <property type="entry name" value="Trypsin-like serine proteases"/>
    <property type="match status" value="1"/>
</dbReference>
<dbReference type="AlphaFoldDB" id="A0A1J5S2C6"/>
<organism evidence="1">
    <name type="scientific">mine drainage metagenome</name>
    <dbReference type="NCBI Taxonomy" id="410659"/>
    <lineage>
        <taxon>unclassified sequences</taxon>
        <taxon>metagenomes</taxon>
        <taxon>ecological metagenomes</taxon>
    </lineage>
</organism>
<comment type="caution">
    <text evidence="1">The sequence shown here is derived from an EMBL/GenBank/DDBJ whole genome shotgun (WGS) entry which is preliminary data.</text>
</comment>
<sequence>MNISPAELEKATSAISACIPELIAKSTIGIVAANAPYIGLLGTGTLLAVAEHRFIVTAAHVIKEVSGRSVGIMGSSKGNFVPLAGNWFLSSAESSVFSNDPYDVAVYELNEQECSRLLEVEFVRIRDVEFNTDLSSSFFLISGFPKVWSTSIDETQETMHARLLQYGTCALENAVGLQNYDSQLHILLKASPEELFDHTGKEAKFRMRTNYPAQMPDDLRGVSGCSVWKIGDIKKPIESWGRDECRLVGIETSIYSKPGAVKATRWNAVATLLYEAVPAIRPVIKMYENQLM</sequence>